<evidence type="ECO:0000256" key="1">
    <source>
        <dbReference type="ARBA" id="ARBA00010164"/>
    </source>
</evidence>
<keyword evidence="3" id="KW-0418">Kinase</keyword>
<evidence type="ECO:0000259" key="4">
    <source>
        <dbReference type="Pfam" id="PF07804"/>
    </source>
</evidence>
<dbReference type="Pfam" id="PF07804">
    <property type="entry name" value="HipA_C"/>
    <property type="match status" value="1"/>
</dbReference>
<accession>A0A0C2DCY6</accession>
<organism evidence="5 6">
    <name type="scientific">Enhygromyxa salina</name>
    <dbReference type="NCBI Taxonomy" id="215803"/>
    <lineage>
        <taxon>Bacteria</taxon>
        <taxon>Pseudomonadati</taxon>
        <taxon>Myxococcota</taxon>
        <taxon>Polyangia</taxon>
        <taxon>Nannocystales</taxon>
        <taxon>Nannocystaceae</taxon>
        <taxon>Enhygromyxa</taxon>
    </lineage>
</organism>
<dbReference type="InterPro" id="IPR052028">
    <property type="entry name" value="HipA_Ser/Thr_kinase"/>
</dbReference>
<name>A0A0C2DCY6_9BACT</name>
<evidence type="ECO:0000256" key="2">
    <source>
        <dbReference type="ARBA" id="ARBA00022679"/>
    </source>
</evidence>
<evidence type="ECO:0000256" key="3">
    <source>
        <dbReference type="ARBA" id="ARBA00022777"/>
    </source>
</evidence>
<comment type="caution">
    <text evidence="5">The sequence shown here is derived from an EMBL/GenBank/DDBJ whole genome shotgun (WGS) entry which is preliminary data.</text>
</comment>
<reference evidence="5 6" key="1">
    <citation type="submission" date="2014-12" db="EMBL/GenBank/DDBJ databases">
        <title>Genome assembly of Enhygromyxa salina DSM 15201.</title>
        <authorList>
            <person name="Sharma G."/>
            <person name="Subramanian S."/>
        </authorList>
    </citation>
    <scope>NUCLEOTIDE SEQUENCE [LARGE SCALE GENOMIC DNA]</scope>
    <source>
        <strain evidence="5 6">DSM 15201</strain>
    </source>
</reference>
<dbReference type="RefSeq" id="WP_205632883.1">
    <property type="nucleotide sequence ID" value="NZ_JMCC02000003.1"/>
</dbReference>
<dbReference type="PANTHER" id="PTHR37419">
    <property type="entry name" value="SERINE/THREONINE-PROTEIN KINASE TOXIN HIPA"/>
    <property type="match status" value="1"/>
</dbReference>
<proteinExistence type="inferred from homology"/>
<protein>
    <submittedName>
        <fullName evidence="5">HIPA protein</fullName>
    </submittedName>
</protein>
<keyword evidence="2" id="KW-0808">Transferase</keyword>
<gene>
    <name evidence="5" type="ORF">DB30_03826</name>
</gene>
<sequence>MIANHERAIQVWADWSGAPLSRVGVLSAVRVRGREVFSFEYDQAWLTSEHAFALDPSLSLYPGPHYPAADQANFGVFLDSSPDRWGRVLLERREAQLTREQGRARRQLMESDYLLGVFDGHRMGALRFRLAPEGPFLDDNVELASPPWTALRELENASRQLEQEGSEEHPNYSRWLTMMLAPGRSLGGARPKASVVDHNGWLHIAKFPSTDDDIDVGAWEGVAHELASRAGVDVPTSTCARFASKHHTFISQRFDRTPQGQRLHFASAMTLLQRTDGEASDDVSYLELAEALIQSGAEPSKDLEQLWRRIVLFVCISNVDDHLRNHGFMLTQNGWRLSPAYDINPVAWGEGLSLNISDKDNAQDLRLVREVAEMFRVRKDRANAIIDLVTGVVRGWREVATARGISRRQQTEMERAFRVADAAGP</sequence>
<dbReference type="PANTHER" id="PTHR37419:SF8">
    <property type="entry name" value="TOXIN YJJJ"/>
    <property type="match status" value="1"/>
</dbReference>
<comment type="similarity">
    <text evidence="1">Belongs to the HipA Ser/Thr kinase family.</text>
</comment>
<evidence type="ECO:0000313" key="5">
    <source>
        <dbReference type="EMBL" id="KIG19270.1"/>
    </source>
</evidence>
<dbReference type="AlphaFoldDB" id="A0A0C2DCY6"/>
<dbReference type="EMBL" id="JMCC02000003">
    <property type="protein sequence ID" value="KIG19270.1"/>
    <property type="molecule type" value="Genomic_DNA"/>
</dbReference>
<dbReference type="Proteomes" id="UP000031599">
    <property type="component" value="Unassembled WGS sequence"/>
</dbReference>
<evidence type="ECO:0000313" key="6">
    <source>
        <dbReference type="Proteomes" id="UP000031599"/>
    </source>
</evidence>
<dbReference type="InterPro" id="IPR012893">
    <property type="entry name" value="HipA-like_C"/>
</dbReference>
<dbReference type="GO" id="GO:0004674">
    <property type="term" value="F:protein serine/threonine kinase activity"/>
    <property type="evidence" value="ECO:0007669"/>
    <property type="project" value="TreeGrafter"/>
</dbReference>
<dbReference type="GO" id="GO:0005829">
    <property type="term" value="C:cytosol"/>
    <property type="evidence" value="ECO:0007669"/>
    <property type="project" value="TreeGrafter"/>
</dbReference>
<feature type="domain" description="HipA-like C-terminal" evidence="4">
    <location>
        <begin position="185"/>
        <end position="394"/>
    </location>
</feature>